<dbReference type="Proteomes" id="UP001168972">
    <property type="component" value="Unassembled WGS sequence"/>
</dbReference>
<reference evidence="2" key="2">
    <citation type="submission" date="2023-03" db="EMBL/GenBank/DDBJ databases">
        <authorList>
            <person name="Inwood S.N."/>
            <person name="Skelly J.G."/>
            <person name="Guhlin J."/>
            <person name="Harrop T.W.R."/>
            <person name="Goldson S.G."/>
            <person name="Dearden P.K."/>
        </authorList>
    </citation>
    <scope>NUCLEOTIDE SEQUENCE</scope>
    <source>
        <strain evidence="2">Lincoln</strain>
        <tissue evidence="2">Whole body</tissue>
    </source>
</reference>
<feature type="region of interest" description="Disordered" evidence="1">
    <location>
        <begin position="109"/>
        <end position="179"/>
    </location>
</feature>
<keyword evidence="3" id="KW-1185">Reference proteome</keyword>
<gene>
    <name evidence="2" type="ORF">PV327_001095</name>
</gene>
<dbReference type="AlphaFoldDB" id="A0AA39G8P6"/>
<protein>
    <submittedName>
        <fullName evidence="2">Uncharacterized protein</fullName>
    </submittedName>
</protein>
<comment type="caution">
    <text evidence="2">The sequence shown here is derived from an EMBL/GenBank/DDBJ whole genome shotgun (WGS) entry which is preliminary data.</text>
</comment>
<name>A0AA39G8P6_MICHY</name>
<accession>A0AA39G8P6</accession>
<evidence type="ECO:0000313" key="2">
    <source>
        <dbReference type="EMBL" id="KAK0183016.1"/>
    </source>
</evidence>
<proteinExistence type="predicted"/>
<feature type="compositionally biased region" description="Acidic residues" evidence="1">
    <location>
        <begin position="115"/>
        <end position="140"/>
    </location>
</feature>
<feature type="compositionally biased region" description="Acidic residues" evidence="1">
    <location>
        <begin position="155"/>
        <end position="167"/>
    </location>
</feature>
<reference evidence="2" key="1">
    <citation type="journal article" date="2023" name="bioRxiv">
        <title>Scaffold-level genome assemblies of two parasitoid biocontrol wasps reveal the parthenogenesis mechanism and an associated novel virus.</title>
        <authorList>
            <person name="Inwood S."/>
            <person name="Skelly J."/>
            <person name="Guhlin J."/>
            <person name="Harrop T."/>
            <person name="Goldson S."/>
            <person name="Dearden P."/>
        </authorList>
    </citation>
    <scope>NUCLEOTIDE SEQUENCE</scope>
    <source>
        <strain evidence="2">Lincoln</strain>
        <tissue evidence="2">Whole body</tissue>
    </source>
</reference>
<feature type="compositionally biased region" description="Gly residues" evidence="1">
    <location>
        <begin position="244"/>
        <end position="258"/>
    </location>
</feature>
<sequence>MWRMQEGRTLSPLAEIGPVSCMQSEEMNLRAVVPHQKRRELLLHVRTSDAFVVGYEQQQQQQQMHLSNSGMTSSPVSETTTIAMDEDIDESSAIRNKNGIDNNVQGLVNRRSLINDDDEDEDGDDVDDEDEDEDEEETTDDVVNQNRRHLMRDNIDDDDEDEDEDNNIESNGNYPDDEEEDIEVDVCHETESNPSSPVDLTASSRMINPGEQYIHSFSNRPVGIHGLSCLQSIGGNGAIHSDSGDGGGNGDGSGGNNGANGVIHDNGATVVSTYHSGHATGSMVTSINTNSVNNLSRTCNNAVGNSVTNTSANVQTGKRGLAFSVENILDPNKFTGGRVIHDRISHRRRRRAGSVHEGKYKYNLSTLI</sequence>
<evidence type="ECO:0000256" key="1">
    <source>
        <dbReference type="SAM" id="MobiDB-lite"/>
    </source>
</evidence>
<feature type="region of interest" description="Disordered" evidence="1">
    <location>
        <begin position="240"/>
        <end position="261"/>
    </location>
</feature>
<organism evidence="2 3">
    <name type="scientific">Microctonus hyperodae</name>
    <name type="common">Parasitoid wasp</name>
    <dbReference type="NCBI Taxonomy" id="165561"/>
    <lineage>
        <taxon>Eukaryota</taxon>
        <taxon>Metazoa</taxon>
        <taxon>Ecdysozoa</taxon>
        <taxon>Arthropoda</taxon>
        <taxon>Hexapoda</taxon>
        <taxon>Insecta</taxon>
        <taxon>Pterygota</taxon>
        <taxon>Neoptera</taxon>
        <taxon>Endopterygota</taxon>
        <taxon>Hymenoptera</taxon>
        <taxon>Apocrita</taxon>
        <taxon>Ichneumonoidea</taxon>
        <taxon>Braconidae</taxon>
        <taxon>Euphorinae</taxon>
        <taxon>Microctonus</taxon>
    </lineage>
</organism>
<dbReference type="EMBL" id="JAQQBR010000001">
    <property type="protein sequence ID" value="KAK0183016.1"/>
    <property type="molecule type" value="Genomic_DNA"/>
</dbReference>
<evidence type="ECO:0000313" key="3">
    <source>
        <dbReference type="Proteomes" id="UP001168972"/>
    </source>
</evidence>